<evidence type="ECO:0000313" key="2">
    <source>
        <dbReference type="EMBL" id="ABT16589.1"/>
    </source>
</evidence>
<feature type="region of interest" description="Disordered" evidence="1">
    <location>
        <begin position="103"/>
        <end position="138"/>
    </location>
</feature>
<organism evidence="2 3">
    <name type="scientific">Chlorovirus heliozoae</name>
    <dbReference type="NCBI Taxonomy" id="322019"/>
    <lineage>
        <taxon>Viruses</taxon>
        <taxon>Varidnaviria</taxon>
        <taxon>Bamfordvirae</taxon>
        <taxon>Nucleocytoviricota</taxon>
        <taxon>Megaviricetes</taxon>
        <taxon>Algavirales</taxon>
        <taxon>Phycodnaviridae</taxon>
        <taxon>Chlorovirus</taxon>
    </lineage>
</organism>
<keyword evidence="3" id="KW-1185">Reference proteome</keyword>
<protein>
    <submittedName>
        <fullName evidence="2">Uncharacterized protein z455L</fullName>
    </submittedName>
</protein>
<feature type="compositionally biased region" description="Basic residues" evidence="1">
    <location>
        <begin position="126"/>
        <end position="138"/>
    </location>
</feature>
<reference evidence="2 3" key="1">
    <citation type="submission" date="2006-09" db="EMBL/GenBank/DDBJ databases">
        <title>Sequence and annotation of the 288-kb ATCV-1 virus that infects an endosymbiotic Chlorella strain of the heliozoon Acanthocystis turfacea.</title>
        <authorList>
            <person name="Fitzgerald L.A."/>
            <person name="Graves M.V."/>
            <person name="Li X."/>
            <person name="Pfitzner A.J.P."/>
            <person name="Hartigan J."/>
            <person name="Van Etten J.L."/>
        </authorList>
    </citation>
    <scope>NUCLEOTIDE SEQUENCE [LARGE SCALE GENOMIC DNA]</scope>
    <source>
        <strain evidence="2 3">ATCV-1</strain>
    </source>
</reference>
<evidence type="ECO:0000256" key="1">
    <source>
        <dbReference type="SAM" id="MobiDB-lite"/>
    </source>
</evidence>
<evidence type="ECO:0000313" key="3">
    <source>
        <dbReference type="Proteomes" id="UP000202420"/>
    </source>
</evidence>
<dbReference type="EMBL" id="EF101928">
    <property type="protein sequence ID" value="ABT16589.1"/>
    <property type="molecule type" value="Genomic_DNA"/>
</dbReference>
<accession>A7K965</accession>
<sequence length="138" mass="15898">MHGQFGRARCPGRGLRISFEAVATSSSRGKNQKIPTFWRMRCSNSFRPNDRCTGFSCDTSSGGLRISSCSSFRRASQTRPKQQRLLWTCCSLPTDFESLCRHGPHRTPPYQSRPSRAPRVSWTRNHMVRTKRQHRPSR</sequence>
<dbReference type="Proteomes" id="UP000202420">
    <property type="component" value="Segment"/>
</dbReference>
<dbReference type="RefSeq" id="YP_001426936.1">
    <property type="nucleotide sequence ID" value="NC_008724.1"/>
</dbReference>
<name>A7K965_9PHYC</name>
<dbReference type="GeneID" id="5470811"/>
<proteinExistence type="predicted"/>
<gene>
    <name evidence="2" type="primary">z455L</name>
    <name evidence="2" type="ORF">ATCV1_z455L</name>
</gene>
<dbReference type="KEGG" id="vg:5470811"/>